<evidence type="ECO:0008006" key="3">
    <source>
        <dbReference type="Google" id="ProtNLM"/>
    </source>
</evidence>
<comment type="caution">
    <text evidence="1">The sequence shown here is derived from an EMBL/GenBank/DDBJ whole genome shotgun (WGS) entry which is preliminary data.</text>
</comment>
<dbReference type="OrthoDB" id="1741277at2759"/>
<protein>
    <recommendedName>
        <fullName evidence="3">RNase H type-1 domain-containing protein</fullName>
    </recommendedName>
</protein>
<evidence type="ECO:0000313" key="1">
    <source>
        <dbReference type="EMBL" id="PON33776.1"/>
    </source>
</evidence>
<organism evidence="1 2">
    <name type="scientific">Parasponia andersonii</name>
    <name type="common">Sponia andersonii</name>
    <dbReference type="NCBI Taxonomy" id="3476"/>
    <lineage>
        <taxon>Eukaryota</taxon>
        <taxon>Viridiplantae</taxon>
        <taxon>Streptophyta</taxon>
        <taxon>Embryophyta</taxon>
        <taxon>Tracheophyta</taxon>
        <taxon>Spermatophyta</taxon>
        <taxon>Magnoliopsida</taxon>
        <taxon>eudicotyledons</taxon>
        <taxon>Gunneridae</taxon>
        <taxon>Pentapetalae</taxon>
        <taxon>rosids</taxon>
        <taxon>fabids</taxon>
        <taxon>Rosales</taxon>
        <taxon>Cannabaceae</taxon>
        <taxon>Parasponia</taxon>
    </lineage>
</organism>
<dbReference type="PANTHER" id="PTHR47074:SF75">
    <property type="entry name" value="RNASE H TYPE-1 DOMAIN-CONTAINING PROTEIN"/>
    <property type="match status" value="1"/>
</dbReference>
<dbReference type="EMBL" id="JXTB01000704">
    <property type="protein sequence ID" value="PON33776.1"/>
    <property type="molecule type" value="Genomic_DNA"/>
</dbReference>
<evidence type="ECO:0000313" key="2">
    <source>
        <dbReference type="Proteomes" id="UP000237105"/>
    </source>
</evidence>
<proteinExistence type="predicted"/>
<dbReference type="Proteomes" id="UP000237105">
    <property type="component" value="Unassembled WGS sequence"/>
</dbReference>
<dbReference type="InterPro" id="IPR052929">
    <property type="entry name" value="RNase_H-like_EbsB-rel"/>
</dbReference>
<reference evidence="2" key="1">
    <citation type="submission" date="2016-06" db="EMBL/GenBank/DDBJ databases">
        <title>Parallel loss of symbiosis genes in relatives of nitrogen-fixing non-legume Parasponia.</title>
        <authorList>
            <person name="Van Velzen R."/>
            <person name="Holmer R."/>
            <person name="Bu F."/>
            <person name="Rutten L."/>
            <person name="Van Zeijl A."/>
            <person name="Liu W."/>
            <person name="Santuari L."/>
            <person name="Cao Q."/>
            <person name="Sharma T."/>
            <person name="Shen D."/>
            <person name="Roswanjaya Y."/>
            <person name="Wardhani T."/>
            <person name="Kalhor M.S."/>
            <person name="Jansen J."/>
            <person name="Van den Hoogen J."/>
            <person name="Gungor B."/>
            <person name="Hartog M."/>
            <person name="Hontelez J."/>
            <person name="Verver J."/>
            <person name="Yang W.-C."/>
            <person name="Schijlen E."/>
            <person name="Repin R."/>
            <person name="Schilthuizen M."/>
            <person name="Schranz E."/>
            <person name="Heidstra R."/>
            <person name="Miyata K."/>
            <person name="Fedorova E."/>
            <person name="Kohlen W."/>
            <person name="Bisseling T."/>
            <person name="Smit S."/>
            <person name="Geurts R."/>
        </authorList>
    </citation>
    <scope>NUCLEOTIDE SEQUENCE [LARGE SCALE GENOMIC DNA]</scope>
    <source>
        <strain evidence="2">cv. WU1-14</strain>
    </source>
</reference>
<gene>
    <name evidence="1" type="ORF">PanWU01x14_349860</name>
</gene>
<name>A0A2P5AB62_PARAD</name>
<sequence>MRKLLIIFSSHVTLLVVFGELSLRLLGGVFDWMALIDLWLDALEANFSSQVSQLWRLAIVTSVWVIWTSRNKLLFDNEFTSIHMAITLVWCIVGESNNIGSGTMRNSLEELGILKCLNVKLKPSKAPKIVEVFWRVPPVGWLKVNTDGTTYGCLGLAGSGGIFRTSRVSLKGSFAISIGKAYTFEAGLVAVIHAIFYA</sequence>
<accession>A0A2P5AB62</accession>
<dbReference type="PANTHER" id="PTHR47074">
    <property type="entry name" value="BNAC02G40300D PROTEIN"/>
    <property type="match status" value="1"/>
</dbReference>
<dbReference type="AlphaFoldDB" id="A0A2P5AB62"/>
<keyword evidence="2" id="KW-1185">Reference proteome</keyword>